<keyword evidence="6 15" id="KW-0347">Helicase</keyword>
<evidence type="ECO:0000256" key="16">
    <source>
        <dbReference type="SAM" id="MobiDB-lite"/>
    </source>
</evidence>
<evidence type="ECO:0000256" key="10">
    <source>
        <dbReference type="ARBA" id="ARBA00023204"/>
    </source>
</evidence>
<dbReference type="PROSITE" id="PS51194">
    <property type="entry name" value="HELICASE_CTER"/>
    <property type="match status" value="1"/>
</dbReference>
<comment type="similarity">
    <text evidence="1 15">Belongs to the helicase family. RecG subfamily.</text>
</comment>
<gene>
    <name evidence="19" type="primary">recG</name>
    <name evidence="19" type="ORF">AB8O55_05420</name>
</gene>
<dbReference type="InterPro" id="IPR012340">
    <property type="entry name" value="NA-bd_OB-fold"/>
</dbReference>
<dbReference type="InterPro" id="IPR047112">
    <property type="entry name" value="RecG/Mfd"/>
</dbReference>
<evidence type="ECO:0000256" key="13">
    <source>
        <dbReference type="ARBA" id="ARBA00034808"/>
    </source>
</evidence>
<keyword evidence="11" id="KW-0413">Isomerase</keyword>
<organism evidence="19 20">
    <name type="scientific">Saccharopolyspora cebuensis</name>
    <dbReference type="NCBI Taxonomy" id="418759"/>
    <lineage>
        <taxon>Bacteria</taxon>
        <taxon>Bacillati</taxon>
        <taxon>Actinomycetota</taxon>
        <taxon>Actinomycetes</taxon>
        <taxon>Pseudonocardiales</taxon>
        <taxon>Pseudonocardiaceae</taxon>
        <taxon>Saccharopolyspora</taxon>
    </lineage>
</organism>
<dbReference type="PROSITE" id="PS51192">
    <property type="entry name" value="HELICASE_ATP_BIND_1"/>
    <property type="match status" value="1"/>
</dbReference>
<dbReference type="Gene3D" id="3.40.50.300">
    <property type="entry name" value="P-loop containing nucleotide triphosphate hydrolases"/>
    <property type="match status" value="2"/>
</dbReference>
<dbReference type="Pfam" id="PF19833">
    <property type="entry name" value="RecG_dom3_C"/>
    <property type="match status" value="1"/>
</dbReference>
<comment type="catalytic activity">
    <reaction evidence="12 15">
        <text>Couples ATP hydrolysis with the unwinding of duplex DNA by translocating in the 3'-5' direction.</text>
        <dbReference type="EC" id="5.6.2.4"/>
    </reaction>
</comment>
<evidence type="ECO:0000259" key="18">
    <source>
        <dbReference type="PROSITE" id="PS51194"/>
    </source>
</evidence>
<dbReference type="NCBIfam" id="NF008167">
    <property type="entry name" value="PRK10917.2-1"/>
    <property type="match status" value="1"/>
</dbReference>
<evidence type="ECO:0000256" key="2">
    <source>
        <dbReference type="ARBA" id="ARBA00017846"/>
    </source>
</evidence>
<dbReference type="InterPro" id="IPR004609">
    <property type="entry name" value="ATP-dep_DNA_helicase_RecG"/>
</dbReference>
<dbReference type="SMART" id="SM00490">
    <property type="entry name" value="HELICc"/>
    <property type="match status" value="1"/>
</dbReference>
<feature type="domain" description="Helicase C-terminal" evidence="18">
    <location>
        <begin position="478"/>
        <end position="663"/>
    </location>
</feature>
<dbReference type="Pfam" id="PF00270">
    <property type="entry name" value="DEAD"/>
    <property type="match status" value="1"/>
</dbReference>
<dbReference type="InterPro" id="IPR014001">
    <property type="entry name" value="Helicase_ATP-bd"/>
</dbReference>
<comment type="function">
    <text evidence="15">Plays a critical role in recombination and DNA repair. Helps process Holliday junction intermediates to mature products by catalyzing branch migration. Has replication fork regression activity, unwinds stalled or blocked replication forks to make a HJ that can be resolved. Has a DNA unwinding activity characteristic of a DNA helicase with 3'-5' polarity.</text>
</comment>
<evidence type="ECO:0000256" key="6">
    <source>
        <dbReference type="ARBA" id="ARBA00022806"/>
    </source>
</evidence>
<dbReference type="CDD" id="cd04488">
    <property type="entry name" value="RecG_wedge_OBF"/>
    <property type="match status" value="1"/>
</dbReference>
<evidence type="ECO:0000313" key="19">
    <source>
        <dbReference type="EMBL" id="MEY8038827.1"/>
    </source>
</evidence>
<dbReference type="SUPFAM" id="SSF52540">
    <property type="entry name" value="P-loop containing nucleoside triphosphate hydrolases"/>
    <property type="match status" value="2"/>
</dbReference>
<dbReference type="EC" id="5.6.2.4" evidence="13 15"/>
<dbReference type="InterPro" id="IPR027417">
    <property type="entry name" value="P-loop_NTPase"/>
</dbReference>
<evidence type="ECO:0000259" key="17">
    <source>
        <dbReference type="PROSITE" id="PS51192"/>
    </source>
</evidence>
<evidence type="ECO:0000256" key="1">
    <source>
        <dbReference type="ARBA" id="ARBA00007504"/>
    </source>
</evidence>
<dbReference type="GO" id="GO:0003678">
    <property type="term" value="F:DNA helicase activity"/>
    <property type="evidence" value="ECO:0007669"/>
    <property type="project" value="UniProtKB-EC"/>
</dbReference>
<evidence type="ECO:0000256" key="15">
    <source>
        <dbReference type="RuleBase" id="RU363016"/>
    </source>
</evidence>
<dbReference type="PANTHER" id="PTHR47964">
    <property type="entry name" value="ATP-DEPENDENT DNA HELICASE HOMOLOG RECG, CHLOROPLASTIC"/>
    <property type="match status" value="1"/>
</dbReference>
<dbReference type="SUPFAM" id="SSF50249">
    <property type="entry name" value="Nucleic acid-binding proteins"/>
    <property type="match status" value="1"/>
</dbReference>
<feature type="domain" description="Helicase ATP-binding" evidence="17">
    <location>
        <begin position="280"/>
        <end position="455"/>
    </location>
</feature>
<keyword evidence="9 15" id="KW-0233">DNA recombination</keyword>
<keyword evidence="10 15" id="KW-0234">DNA repair</keyword>
<keyword evidence="4 15" id="KW-0227">DNA damage</keyword>
<name>A0ABV4CFM6_9PSEU</name>
<dbReference type="GO" id="GO:0016787">
    <property type="term" value="F:hydrolase activity"/>
    <property type="evidence" value="ECO:0007669"/>
    <property type="project" value="UniProtKB-KW"/>
</dbReference>
<evidence type="ECO:0000256" key="7">
    <source>
        <dbReference type="ARBA" id="ARBA00022840"/>
    </source>
</evidence>
<dbReference type="SMART" id="SM00487">
    <property type="entry name" value="DEXDc"/>
    <property type="match status" value="1"/>
</dbReference>
<proteinExistence type="inferred from homology"/>
<dbReference type="RefSeq" id="WP_345367777.1">
    <property type="nucleotide sequence ID" value="NZ_BAABII010000019.1"/>
</dbReference>
<dbReference type="NCBIfam" id="TIGR00643">
    <property type="entry name" value="recG"/>
    <property type="match status" value="1"/>
</dbReference>
<evidence type="ECO:0000256" key="9">
    <source>
        <dbReference type="ARBA" id="ARBA00023172"/>
    </source>
</evidence>
<dbReference type="InterPro" id="IPR001650">
    <property type="entry name" value="Helicase_C-like"/>
</dbReference>
<dbReference type="InterPro" id="IPR033454">
    <property type="entry name" value="RecG_wedge"/>
</dbReference>
<keyword evidence="5 15" id="KW-0378">Hydrolase</keyword>
<dbReference type="Pfam" id="PF17191">
    <property type="entry name" value="RecG_wedge"/>
    <property type="match status" value="1"/>
</dbReference>
<dbReference type="Pfam" id="PF00271">
    <property type="entry name" value="Helicase_C"/>
    <property type="match status" value="1"/>
</dbReference>
<dbReference type="InterPro" id="IPR045562">
    <property type="entry name" value="RecG_dom3_C"/>
</dbReference>
<dbReference type="EMBL" id="JBGEHV010000006">
    <property type="protein sequence ID" value="MEY8038827.1"/>
    <property type="molecule type" value="Genomic_DNA"/>
</dbReference>
<dbReference type="CDD" id="cd17992">
    <property type="entry name" value="DEXHc_RecG"/>
    <property type="match status" value="1"/>
</dbReference>
<dbReference type="PANTHER" id="PTHR47964:SF1">
    <property type="entry name" value="ATP-DEPENDENT DNA HELICASE HOMOLOG RECG, CHLOROPLASTIC"/>
    <property type="match status" value="1"/>
</dbReference>
<evidence type="ECO:0000256" key="11">
    <source>
        <dbReference type="ARBA" id="ARBA00023235"/>
    </source>
</evidence>
<keyword evidence="7 15" id="KW-0067">ATP-binding</keyword>
<dbReference type="Proteomes" id="UP001564626">
    <property type="component" value="Unassembled WGS sequence"/>
</dbReference>
<dbReference type="InterPro" id="IPR011545">
    <property type="entry name" value="DEAD/DEAH_box_helicase_dom"/>
</dbReference>
<evidence type="ECO:0000256" key="14">
    <source>
        <dbReference type="ARBA" id="ARBA00048988"/>
    </source>
</evidence>
<keyword evidence="8" id="KW-0238">DNA-binding</keyword>
<evidence type="ECO:0000313" key="20">
    <source>
        <dbReference type="Proteomes" id="UP001564626"/>
    </source>
</evidence>
<dbReference type="Gene3D" id="2.40.50.140">
    <property type="entry name" value="Nucleic acid-binding proteins"/>
    <property type="match status" value="1"/>
</dbReference>
<feature type="region of interest" description="Disordered" evidence="16">
    <location>
        <begin position="502"/>
        <end position="533"/>
    </location>
</feature>
<evidence type="ECO:0000256" key="8">
    <source>
        <dbReference type="ARBA" id="ARBA00023125"/>
    </source>
</evidence>
<keyword evidence="3 15" id="KW-0547">Nucleotide-binding</keyword>
<accession>A0ABV4CFM6</accession>
<protein>
    <recommendedName>
        <fullName evidence="2 15">ATP-dependent DNA helicase RecG</fullName>
        <ecNumber evidence="13 15">5.6.2.4</ecNumber>
    </recommendedName>
</protein>
<comment type="caution">
    <text evidence="19">The sequence shown here is derived from an EMBL/GenBank/DDBJ whole genome shotgun (WGS) entry which is preliminary data.</text>
</comment>
<comment type="catalytic activity">
    <reaction evidence="14 15">
        <text>ATP + H2O = ADP + phosphate + H(+)</text>
        <dbReference type="Rhea" id="RHEA:13065"/>
        <dbReference type="ChEBI" id="CHEBI:15377"/>
        <dbReference type="ChEBI" id="CHEBI:15378"/>
        <dbReference type="ChEBI" id="CHEBI:30616"/>
        <dbReference type="ChEBI" id="CHEBI:43474"/>
        <dbReference type="ChEBI" id="CHEBI:456216"/>
        <dbReference type="EC" id="5.6.2.4"/>
    </reaction>
</comment>
<sequence length="736" mass="79185">MTSWDVTLDRVLGAKTGKALDSALGLSTVGDLLRHYPRRYAERGELTAIAGLELGEHATVLAQVERVAKRSMKSRRGTIVEARITDGHRSLTITFFNQAWRERELLPGRRGMFAGKVTAYRNNLQLAHPEYQLFGEDADVGSAAEEFAAALLPVYPAAQGLPSWSLARCVRQVLDVWDGTDDPLPAELRERHGLSDLDTALRRIHQPQDHEDLATARQRLKWDEALSVQLALARLRGSAESHPAPSCPPRPDGVRTAFDERLPFELTAGQREIGERVAVDLTAEHPMNRLVQGEVGSGKTVVALRAMLQAVDAGRQTAMLAPTEVLAAQHARSLSELLGDLGRAGELGAAEQATSVTLLTGSLPTAQRRAAMLAAASGEAGIVVGTHALIQDRVSFADLGLVVVDEQHRFGVEQRDALRARGPAGTSPHVLVMTATPIPRTVAMTVYGDLEVSALRELPRGRSPISTSVVPVAEKPGWLDRAWARVREEVAAGHQAYVVCPRIGDDEDEKPAKGKKKSAEPEEPPSDDGQQRRPPLAVLEVAEQLTAGPLAGLRVAVLHGRLPADEKDAVMRGFAAGEVDVLVATTVVEVGVNVPNATAMVIMDADRFGVSQLHQLRGRIGRGSAAGLCLLVTDAMGGTTTRERLDAVASTTDGFELAQLDLELRREGDILGAAQSGRRSGLKMLSLLRDEDVIAEARDEAERVVGADPELRAHPGLARMVAEVVDEERAGFLEKS</sequence>
<evidence type="ECO:0000256" key="3">
    <source>
        <dbReference type="ARBA" id="ARBA00022741"/>
    </source>
</evidence>
<evidence type="ECO:0000256" key="12">
    <source>
        <dbReference type="ARBA" id="ARBA00034617"/>
    </source>
</evidence>
<evidence type="ECO:0000256" key="5">
    <source>
        <dbReference type="ARBA" id="ARBA00022801"/>
    </source>
</evidence>
<evidence type="ECO:0000256" key="4">
    <source>
        <dbReference type="ARBA" id="ARBA00022763"/>
    </source>
</evidence>
<reference evidence="19 20" key="1">
    <citation type="submission" date="2024-08" db="EMBL/GenBank/DDBJ databases">
        <title>Genome mining of Saccharopolyspora cebuensis PGLac3 from Nigerian medicinal plant.</title>
        <authorList>
            <person name="Ezeobiora C.E."/>
            <person name="Igbokwe N.H."/>
            <person name="Amin D.H."/>
            <person name="Mendie U.E."/>
        </authorList>
    </citation>
    <scope>NUCLEOTIDE SEQUENCE [LARGE SCALE GENOMIC DNA]</scope>
    <source>
        <strain evidence="19 20">PGLac3</strain>
    </source>
</reference>
<keyword evidence="20" id="KW-1185">Reference proteome</keyword>